<dbReference type="STRING" id="1121455.SAMN02745728_01715"/>
<sequence length="451" mass="50039">MKSKKLILSADYILTQSTCNELRQDNFILGKQADNVVLENCGVAINNGVIVELDRVDVLQNKYPDYIHSAFKNTLLMPALINGHTHASMNIFKGVADDLPLMEWLSKHIFPKEAKLTYKLVRAGALLGFAEMIRTGTNLACDMYLIEDAVCEAAAQLGIKLLAGEGIFAFPSPAYQTEEQAFSLLEAQIERWQGNPNIRFAVSPHSVYTTTESLLRRCQNFAEKHGLPLHIHLAESETETEQSLKLHKQRPVEYCNRLGLLNSNTILAHCVDLTLDEIDLLAENNVKIIHNPKSNLKLNSGIALVPEMLEREIVVGLGTDGAASNNTLNMFSEMNYAALIHKVNANDPTVMSAQTVLNMATINNAKALQWNNVGKIAPSYSADLIGIDLNNINLQPLYTPVSQLVYAANGHEVCFTMVNGEFLYKDGVYNNISLEDIKAEVKEIKAWIEKT</sequence>
<feature type="domain" description="Amidohydrolase-related" evidence="4">
    <location>
        <begin position="76"/>
        <end position="421"/>
    </location>
</feature>
<evidence type="ECO:0000256" key="1">
    <source>
        <dbReference type="ARBA" id="ARBA00022723"/>
    </source>
</evidence>
<accession>A0A1M7T8A9</accession>
<dbReference type="Proteomes" id="UP000186469">
    <property type="component" value="Unassembled WGS sequence"/>
</dbReference>
<dbReference type="SUPFAM" id="SSF51556">
    <property type="entry name" value="Metallo-dependent hydrolases"/>
    <property type="match status" value="1"/>
</dbReference>
<proteinExistence type="predicted"/>
<dbReference type="EMBL" id="FRDI01000008">
    <property type="protein sequence ID" value="SHN66964.1"/>
    <property type="molecule type" value="Genomic_DNA"/>
</dbReference>
<reference evidence="5 6" key="1">
    <citation type="submission" date="2016-12" db="EMBL/GenBank/DDBJ databases">
        <authorList>
            <person name="Song W.-J."/>
            <person name="Kurnit D.M."/>
        </authorList>
    </citation>
    <scope>NUCLEOTIDE SEQUENCE [LARGE SCALE GENOMIC DNA]</scope>
    <source>
        <strain evidence="5 6">DSM 11393</strain>
    </source>
</reference>
<dbReference type="InterPro" id="IPR032466">
    <property type="entry name" value="Metal_Hydrolase"/>
</dbReference>
<evidence type="ECO:0000256" key="2">
    <source>
        <dbReference type="ARBA" id="ARBA00022801"/>
    </source>
</evidence>
<keyword evidence="6" id="KW-1185">Reference proteome</keyword>
<keyword evidence="2" id="KW-0378">Hydrolase</keyword>
<dbReference type="GO" id="GO:0016814">
    <property type="term" value="F:hydrolase activity, acting on carbon-nitrogen (but not peptide) bonds, in cyclic amidines"/>
    <property type="evidence" value="ECO:0007669"/>
    <property type="project" value="UniProtKB-ARBA"/>
</dbReference>
<keyword evidence="1" id="KW-0479">Metal-binding</keyword>
<dbReference type="Gene3D" id="3.20.20.140">
    <property type="entry name" value="Metal-dependent hydrolases"/>
    <property type="match status" value="1"/>
</dbReference>
<dbReference type="Pfam" id="PF01979">
    <property type="entry name" value="Amidohydro_1"/>
    <property type="match status" value="1"/>
</dbReference>
<evidence type="ECO:0000313" key="5">
    <source>
        <dbReference type="EMBL" id="SHN66964.1"/>
    </source>
</evidence>
<dbReference type="InterPro" id="IPR050287">
    <property type="entry name" value="MTA/SAH_deaminase"/>
</dbReference>
<dbReference type="SUPFAM" id="SSF51338">
    <property type="entry name" value="Composite domain of metallo-dependent hydrolases"/>
    <property type="match status" value="1"/>
</dbReference>
<dbReference type="PANTHER" id="PTHR43794">
    <property type="entry name" value="AMINOHYDROLASE SSNA-RELATED"/>
    <property type="match status" value="1"/>
</dbReference>
<name>A0A1M7T8A9_9BACT</name>
<dbReference type="GO" id="GO:0019239">
    <property type="term" value="F:deaminase activity"/>
    <property type="evidence" value="ECO:0007669"/>
    <property type="project" value="UniProtKB-ARBA"/>
</dbReference>
<dbReference type="FunFam" id="3.20.20.140:FF:000014">
    <property type="entry name" value="5-methylthioadenosine/S-adenosylhomocysteine deaminase"/>
    <property type="match status" value="1"/>
</dbReference>
<dbReference type="InterPro" id="IPR011059">
    <property type="entry name" value="Metal-dep_hydrolase_composite"/>
</dbReference>
<evidence type="ECO:0000256" key="3">
    <source>
        <dbReference type="ARBA" id="ARBA00022833"/>
    </source>
</evidence>
<dbReference type="CDD" id="cd01298">
    <property type="entry name" value="ATZ_TRZ_like"/>
    <property type="match status" value="1"/>
</dbReference>
<organism evidence="5 6">
    <name type="scientific">Desulfovibrio litoralis DSM 11393</name>
    <dbReference type="NCBI Taxonomy" id="1121455"/>
    <lineage>
        <taxon>Bacteria</taxon>
        <taxon>Pseudomonadati</taxon>
        <taxon>Thermodesulfobacteriota</taxon>
        <taxon>Desulfovibrionia</taxon>
        <taxon>Desulfovibrionales</taxon>
        <taxon>Desulfovibrionaceae</taxon>
        <taxon>Desulfovibrio</taxon>
    </lineage>
</organism>
<evidence type="ECO:0000313" key="6">
    <source>
        <dbReference type="Proteomes" id="UP000186469"/>
    </source>
</evidence>
<dbReference type="PANTHER" id="PTHR43794:SF11">
    <property type="entry name" value="AMIDOHYDROLASE-RELATED DOMAIN-CONTAINING PROTEIN"/>
    <property type="match status" value="1"/>
</dbReference>
<protein>
    <submittedName>
        <fullName evidence="5">5-methylthioadenosine/S-adenosylhomocysteine deaminase</fullName>
    </submittedName>
</protein>
<dbReference type="Gene3D" id="2.30.40.10">
    <property type="entry name" value="Urease, subunit C, domain 1"/>
    <property type="match status" value="1"/>
</dbReference>
<evidence type="ECO:0000259" key="4">
    <source>
        <dbReference type="Pfam" id="PF01979"/>
    </source>
</evidence>
<keyword evidence="3" id="KW-0862">Zinc</keyword>
<dbReference type="GO" id="GO:0046872">
    <property type="term" value="F:metal ion binding"/>
    <property type="evidence" value="ECO:0007669"/>
    <property type="project" value="UniProtKB-KW"/>
</dbReference>
<dbReference type="InterPro" id="IPR006680">
    <property type="entry name" value="Amidohydro-rel"/>
</dbReference>
<gene>
    <name evidence="5" type="ORF">SAMN02745728_01715</name>
</gene>
<dbReference type="OrthoDB" id="9807210at2"/>
<dbReference type="RefSeq" id="WP_072697407.1">
    <property type="nucleotide sequence ID" value="NZ_FRDI01000008.1"/>
</dbReference>
<dbReference type="AlphaFoldDB" id="A0A1M7T8A9"/>